<dbReference type="AlphaFoldDB" id="A0A0L0S004"/>
<dbReference type="STRING" id="578462.A0A0L0S004"/>
<dbReference type="InterPro" id="IPR000008">
    <property type="entry name" value="C2_dom"/>
</dbReference>
<evidence type="ECO:0000256" key="1">
    <source>
        <dbReference type="SAM" id="Coils"/>
    </source>
</evidence>
<keyword evidence="1" id="KW-0175">Coiled coil</keyword>
<dbReference type="PROSITE" id="PS50004">
    <property type="entry name" value="C2"/>
    <property type="match status" value="1"/>
</dbReference>
<organism evidence="3 4">
    <name type="scientific">Allomyces macrogynus (strain ATCC 38327)</name>
    <name type="common">Allomyces javanicus var. macrogynus</name>
    <dbReference type="NCBI Taxonomy" id="578462"/>
    <lineage>
        <taxon>Eukaryota</taxon>
        <taxon>Fungi</taxon>
        <taxon>Fungi incertae sedis</taxon>
        <taxon>Blastocladiomycota</taxon>
        <taxon>Blastocladiomycetes</taxon>
        <taxon>Blastocladiales</taxon>
        <taxon>Blastocladiaceae</taxon>
        <taxon>Allomyces</taxon>
    </lineage>
</organism>
<dbReference type="PANTHER" id="PTHR47052">
    <property type="entry name" value="CONSERVED SERINE PROLINE-RICH PROTEIN (AFU_ORTHOLOGUE AFUA_2G01790)"/>
    <property type="match status" value="1"/>
</dbReference>
<protein>
    <recommendedName>
        <fullName evidence="2">C2 domain-containing protein</fullName>
    </recommendedName>
</protein>
<dbReference type="SUPFAM" id="SSF49562">
    <property type="entry name" value="C2 domain (Calcium/lipid-binding domain, CaLB)"/>
    <property type="match status" value="1"/>
</dbReference>
<dbReference type="InterPro" id="IPR035892">
    <property type="entry name" value="C2_domain_sf"/>
</dbReference>
<dbReference type="Gene3D" id="2.60.40.150">
    <property type="entry name" value="C2 domain"/>
    <property type="match status" value="1"/>
</dbReference>
<feature type="domain" description="C2" evidence="2">
    <location>
        <begin position="49"/>
        <end position="170"/>
    </location>
</feature>
<dbReference type="EMBL" id="GG745329">
    <property type="protein sequence ID" value="KNE55735.1"/>
    <property type="molecule type" value="Genomic_DNA"/>
</dbReference>
<dbReference type="Proteomes" id="UP000054350">
    <property type="component" value="Unassembled WGS sequence"/>
</dbReference>
<sequence>MTSYEEVLRIHQQQLQAHQQAEQDLIRLQQQQAAMNAGGYLPPPPLPYRPPASPPPLMYQPPPLELRGIVLEIIEARNLKDVEIFGNIDPFTTVEFGGKKLKTRAHKDAGCNPRLGDTLEFTAPAGVNEMILEVWDSNKYNFFTGDTFIGRARIDISDLRRGQEFLDRWVPLADDGNVAAGEIHIKFVGRY</sequence>
<feature type="coiled-coil region" evidence="1">
    <location>
        <begin position="1"/>
        <end position="31"/>
    </location>
</feature>
<reference evidence="4" key="2">
    <citation type="submission" date="2009-11" db="EMBL/GenBank/DDBJ databases">
        <title>The Genome Sequence of Allomyces macrogynus strain ATCC 38327.</title>
        <authorList>
            <consortium name="The Broad Institute Genome Sequencing Platform"/>
            <person name="Russ C."/>
            <person name="Cuomo C."/>
            <person name="Shea T."/>
            <person name="Young S.K."/>
            <person name="Zeng Q."/>
            <person name="Koehrsen M."/>
            <person name="Haas B."/>
            <person name="Borodovsky M."/>
            <person name="Guigo R."/>
            <person name="Alvarado L."/>
            <person name="Berlin A."/>
            <person name="Borenstein D."/>
            <person name="Chen Z."/>
            <person name="Engels R."/>
            <person name="Freedman E."/>
            <person name="Gellesch M."/>
            <person name="Goldberg J."/>
            <person name="Griggs A."/>
            <person name="Gujja S."/>
            <person name="Heiman D."/>
            <person name="Hepburn T."/>
            <person name="Howarth C."/>
            <person name="Jen D."/>
            <person name="Larson L."/>
            <person name="Lewis B."/>
            <person name="Mehta T."/>
            <person name="Park D."/>
            <person name="Pearson M."/>
            <person name="Roberts A."/>
            <person name="Saif S."/>
            <person name="Shenoy N."/>
            <person name="Sisk P."/>
            <person name="Stolte C."/>
            <person name="Sykes S."/>
            <person name="Walk T."/>
            <person name="White J."/>
            <person name="Yandava C."/>
            <person name="Burger G."/>
            <person name="Gray M.W."/>
            <person name="Holland P.W.H."/>
            <person name="King N."/>
            <person name="Lang F.B.F."/>
            <person name="Roger A.J."/>
            <person name="Ruiz-Trillo I."/>
            <person name="Lander E."/>
            <person name="Nusbaum C."/>
        </authorList>
    </citation>
    <scope>NUCLEOTIDE SEQUENCE [LARGE SCALE GENOMIC DNA]</scope>
    <source>
        <strain evidence="4">ATCC 38327</strain>
    </source>
</reference>
<evidence type="ECO:0000259" key="2">
    <source>
        <dbReference type="PROSITE" id="PS50004"/>
    </source>
</evidence>
<dbReference type="Pfam" id="PF00168">
    <property type="entry name" value="C2"/>
    <property type="match status" value="1"/>
</dbReference>
<proteinExistence type="predicted"/>
<dbReference type="InterPro" id="IPR052981">
    <property type="entry name" value="Ingression_C2_domain"/>
</dbReference>
<reference evidence="3 4" key="1">
    <citation type="submission" date="2009-11" db="EMBL/GenBank/DDBJ databases">
        <title>Annotation of Allomyces macrogynus ATCC 38327.</title>
        <authorList>
            <consortium name="The Broad Institute Genome Sequencing Platform"/>
            <person name="Russ C."/>
            <person name="Cuomo C."/>
            <person name="Burger G."/>
            <person name="Gray M.W."/>
            <person name="Holland P.W.H."/>
            <person name="King N."/>
            <person name="Lang F.B.F."/>
            <person name="Roger A.J."/>
            <person name="Ruiz-Trillo I."/>
            <person name="Young S.K."/>
            <person name="Zeng Q."/>
            <person name="Gargeya S."/>
            <person name="Fitzgerald M."/>
            <person name="Haas B."/>
            <person name="Abouelleil A."/>
            <person name="Alvarado L."/>
            <person name="Arachchi H.M."/>
            <person name="Berlin A."/>
            <person name="Chapman S.B."/>
            <person name="Gearin G."/>
            <person name="Goldberg J."/>
            <person name="Griggs A."/>
            <person name="Gujja S."/>
            <person name="Hansen M."/>
            <person name="Heiman D."/>
            <person name="Howarth C."/>
            <person name="Larimer J."/>
            <person name="Lui A."/>
            <person name="MacDonald P.J.P."/>
            <person name="McCowen C."/>
            <person name="Montmayeur A."/>
            <person name="Murphy C."/>
            <person name="Neiman D."/>
            <person name="Pearson M."/>
            <person name="Priest M."/>
            <person name="Roberts A."/>
            <person name="Saif S."/>
            <person name="Shea T."/>
            <person name="Sisk P."/>
            <person name="Stolte C."/>
            <person name="Sykes S."/>
            <person name="Wortman J."/>
            <person name="Nusbaum C."/>
            <person name="Birren B."/>
        </authorList>
    </citation>
    <scope>NUCLEOTIDE SEQUENCE [LARGE SCALE GENOMIC DNA]</scope>
    <source>
        <strain evidence="3 4">ATCC 38327</strain>
    </source>
</reference>
<dbReference type="eggNOG" id="KOG1030">
    <property type="taxonomic scope" value="Eukaryota"/>
</dbReference>
<keyword evidence="4" id="KW-1185">Reference proteome</keyword>
<evidence type="ECO:0000313" key="4">
    <source>
        <dbReference type="Proteomes" id="UP000054350"/>
    </source>
</evidence>
<accession>A0A0L0S004</accession>
<gene>
    <name evidence="3" type="ORF">AMAG_01612</name>
</gene>
<dbReference type="OrthoDB" id="270970at2759"/>
<evidence type="ECO:0000313" key="3">
    <source>
        <dbReference type="EMBL" id="KNE55735.1"/>
    </source>
</evidence>
<dbReference type="PANTHER" id="PTHR47052:SF3">
    <property type="entry name" value="INGRESSION PROTEIN 1"/>
    <property type="match status" value="1"/>
</dbReference>
<dbReference type="VEuPathDB" id="FungiDB:AMAG_01612"/>
<dbReference type="SMART" id="SM00239">
    <property type="entry name" value="C2"/>
    <property type="match status" value="1"/>
</dbReference>
<name>A0A0L0S004_ALLM3</name>
<dbReference type="CDD" id="cd00030">
    <property type="entry name" value="C2"/>
    <property type="match status" value="1"/>
</dbReference>